<feature type="compositionally biased region" description="Basic and acidic residues" evidence="1">
    <location>
        <begin position="15"/>
        <end position="30"/>
    </location>
</feature>
<evidence type="ECO:0000313" key="3">
    <source>
        <dbReference type="Proteomes" id="UP001341840"/>
    </source>
</evidence>
<accession>A0ABU6UN83</accession>
<feature type="region of interest" description="Disordered" evidence="1">
    <location>
        <begin position="1"/>
        <end position="55"/>
    </location>
</feature>
<gene>
    <name evidence="2" type="ORF">PIB30_073840</name>
</gene>
<name>A0ABU6UN83_9FABA</name>
<dbReference type="EMBL" id="JASCZI010121733">
    <property type="protein sequence ID" value="MED6162787.1"/>
    <property type="molecule type" value="Genomic_DNA"/>
</dbReference>
<comment type="caution">
    <text evidence="2">The sequence shown here is derived from an EMBL/GenBank/DDBJ whole genome shotgun (WGS) entry which is preliminary data.</text>
</comment>
<keyword evidence="3" id="KW-1185">Reference proteome</keyword>
<proteinExistence type="predicted"/>
<dbReference type="Proteomes" id="UP001341840">
    <property type="component" value="Unassembled WGS sequence"/>
</dbReference>
<protein>
    <submittedName>
        <fullName evidence="2">Uncharacterized protein</fullName>
    </submittedName>
</protein>
<evidence type="ECO:0000256" key="1">
    <source>
        <dbReference type="SAM" id="MobiDB-lite"/>
    </source>
</evidence>
<evidence type="ECO:0000313" key="2">
    <source>
        <dbReference type="EMBL" id="MED6162787.1"/>
    </source>
</evidence>
<organism evidence="2 3">
    <name type="scientific">Stylosanthes scabra</name>
    <dbReference type="NCBI Taxonomy" id="79078"/>
    <lineage>
        <taxon>Eukaryota</taxon>
        <taxon>Viridiplantae</taxon>
        <taxon>Streptophyta</taxon>
        <taxon>Embryophyta</taxon>
        <taxon>Tracheophyta</taxon>
        <taxon>Spermatophyta</taxon>
        <taxon>Magnoliopsida</taxon>
        <taxon>eudicotyledons</taxon>
        <taxon>Gunneridae</taxon>
        <taxon>Pentapetalae</taxon>
        <taxon>rosids</taxon>
        <taxon>fabids</taxon>
        <taxon>Fabales</taxon>
        <taxon>Fabaceae</taxon>
        <taxon>Papilionoideae</taxon>
        <taxon>50 kb inversion clade</taxon>
        <taxon>dalbergioids sensu lato</taxon>
        <taxon>Dalbergieae</taxon>
        <taxon>Pterocarpus clade</taxon>
        <taxon>Stylosanthes</taxon>
    </lineage>
</organism>
<reference evidence="2 3" key="1">
    <citation type="journal article" date="2023" name="Plants (Basel)">
        <title>Bridging the Gap: Combining Genomics and Transcriptomics Approaches to Understand Stylosanthes scabra, an Orphan Legume from the Brazilian Caatinga.</title>
        <authorList>
            <person name="Ferreira-Neto J.R.C."/>
            <person name="da Silva M.D."/>
            <person name="Binneck E."/>
            <person name="de Melo N.F."/>
            <person name="da Silva R.H."/>
            <person name="de Melo A.L.T.M."/>
            <person name="Pandolfi V."/>
            <person name="Bustamante F.O."/>
            <person name="Brasileiro-Vidal A.C."/>
            <person name="Benko-Iseppon A.M."/>
        </authorList>
    </citation>
    <scope>NUCLEOTIDE SEQUENCE [LARGE SCALE GENOMIC DNA]</scope>
    <source>
        <tissue evidence="2">Leaves</tissue>
    </source>
</reference>
<sequence length="55" mass="5990">MDQDPKGKRIYNPKAEAKEQLEPMAGERPKQPKGSQQVEPQPKETVLGEGGGCPT</sequence>